<feature type="domain" description="GH18" evidence="9">
    <location>
        <begin position="14"/>
        <end position="426"/>
    </location>
</feature>
<dbReference type="AlphaFoldDB" id="M2QS27"/>
<keyword evidence="2 7" id="KW-0378">Hydrolase</keyword>
<dbReference type="EMBL" id="KB445793">
    <property type="protein sequence ID" value="EMD39898.1"/>
    <property type="molecule type" value="Genomic_DNA"/>
</dbReference>
<dbReference type="PROSITE" id="PS51910">
    <property type="entry name" value="GH18_2"/>
    <property type="match status" value="1"/>
</dbReference>
<evidence type="ECO:0000256" key="2">
    <source>
        <dbReference type="ARBA" id="ARBA00022801"/>
    </source>
</evidence>
<dbReference type="GO" id="GO:0008061">
    <property type="term" value="F:chitin binding"/>
    <property type="evidence" value="ECO:0007669"/>
    <property type="project" value="InterPro"/>
</dbReference>
<dbReference type="GO" id="GO:0000272">
    <property type="term" value="P:polysaccharide catabolic process"/>
    <property type="evidence" value="ECO:0007669"/>
    <property type="project" value="UniProtKB-KW"/>
</dbReference>
<sequence length="426" mass="45799">MHRTRMTNAAKASPIAAAYYPDWVSSSIPPQSLDFSKFDVLFFAFATPDASSNLSWDGGATDTLKTLVHSAHSSGHGTQVVLSIGMCFPLPRGGGWGGSHWFSQAMNSSQRSKFVGTCVNAVKTYNLDGIDIDWEYPGQQGDNNPFSPSDSENLLAFFSSLRSELGPSKIISAAVTDLPWTGASGAPLPDVSAYAKHMSFVNIMNYDVYQASPTPGPNAPLGNATGTARAPQFSAQAALTQWTKAGFPKAQLMLGLPLYGYVSQSTRTTLEDFALPPRTVRAEQKRQVLDVSIADQSAVERLVNGDVVQEKTLKNDAARTASGDLSAQFGQAIPFKQLVTLGALKKTSKGAYEPINGYTKGWDKGSDTPFLYDTARHTVVTYDDPQSLGDKAKFAKQQGMAGCFTWSLDQDDGYTLQDAIRSGLGK</sequence>
<evidence type="ECO:0000256" key="8">
    <source>
        <dbReference type="RuleBase" id="RU004453"/>
    </source>
</evidence>
<dbReference type="GO" id="GO:0005576">
    <property type="term" value="C:extracellular region"/>
    <property type="evidence" value="ECO:0007669"/>
    <property type="project" value="TreeGrafter"/>
</dbReference>
<dbReference type="Pfam" id="PF00704">
    <property type="entry name" value="Glyco_hydro_18"/>
    <property type="match status" value="1"/>
</dbReference>
<dbReference type="InterPro" id="IPR029070">
    <property type="entry name" value="Chitinase_insertion_sf"/>
</dbReference>
<evidence type="ECO:0000256" key="5">
    <source>
        <dbReference type="ARBA" id="ARBA00023295"/>
    </source>
</evidence>
<comment type="similarity">
    <text evidence="8">Belongs to the glycosyl hydrolase 18 family.</text>
</comment>
<dbReference type="Gene3D" id="3.10.50.10">
    <property type="match status" value="1"/>
</dbReference>
<dbReference type="InterPro" id="IPR017853">
    <property type="entry name" value="GH"/>
</dbReference>
<reference evidence="10 11" key="1">
    <citation type="journal article" date="2012" name="Proc. Natl. Acad. Sci. U.S.A.">
        <title>Comparative genomics of Ceriporiopsis subvermispora and Phanerochaete chrysosporium provide insight into selective ligninolysis.</title>
        <authorList>
            <person name="Fernandez-Fueyo E."/>
            <person name="Ruiz-Duenas F.J."/>
            <person name="Ferreira P."/>
            <person name="Floudas D."/>
            <person name="Hibbett D.S."/>
            <person name="Canessa P."/>
            <person name="Larrondo L.F."/>
            <person name="James T.Y."/>
            <person name="Seelenfreund D."/>
            <person name="Lobos S."/>
            <person name="Polanco R."/>
            <person name="Tello M."/>
            <person name="Honda Y."/>
            <person name="Watanabe T."/>
            <person name="Watanabe T."/>
            <person name="Ryu J.S."/>
            <person name="Kubicek C.P."/>
            <person name="Schmoll M."/>
            <person name="Gaskell J."/>
            <person name="Hammel K.E."/>
            <person name="St John F.J."/>
            <person name="Vanden Wymelenberg A."/>
            <person name="Sabat G."/>
            <person name="Splinter BonDurant S."/>
            <person name="Syed K."/>
            <person name="Yadav J.S."/>
            <person name="Doddapaneni H."/>
            <person name="Subramanian V."/>
            <person name="Lavin J.L."/>
            <person name="Oguiza J.A."/>
            <person name="Perez G."/>
            <person name="Pisabarro A.G."/>
            <person name="Ramirez L."/>
            <person name="Santoyo F."/>
            <person name="Master E."/>
            <person name="Coutinho P.M."/>
            <person name="Henrissat B."/>
            <person name="Lombard V."/>
            <person name="Magnuson J.K."/>
            <person name="Kuees U."/>
            <person name="Hori C."/>
            <person name="Igarashi K."/>
            <person name="Samejima M."/>
            <person name="Held B.W."/>
            <person name="Barry K.W."/>
            <person name="LaButti K.M."/>
            <person name="Lapidus A."/>
            <person name="Lindquist E.A."/>
            <person name="Lucas S.M."/>
            <person name="Riley R."/>
            <person name="Salamov A.A."/>
            <person name="Hoffmeister D."/>
            <person name="Schwenk D."/>
            <person name="Hadar Y."/>
            <person name="Yarden O."/>
            <person name="de Vries R.P."/>
            <person name="Wiebenga A."/>
            <person name="Stenlid J."/>
            <person name="Eastwood D."/>
            <person name="Grigoriev I.V."/>
            <person name="Berka R.M."/>
            <person name="Blanchette R.A."/>
            <person name="Kersten P."/>
            <person name="Martinez A.T."/>
            <person name="Vicuna R."/>
            <person name="Cullen D."/>
        </authorList>
    </citation>
    <scope>NUCLEOTIDE SEQUENCE [LARGE SCALE GENOMIC DNA]</scope>
    <source>
        <strain evidence="10 11">B</strain>
    </source>
</reference>
<organism evidence="10 11">
    <name type="scientific">Ceriporiopsis subvermispora (strain B)</name>
    <name type="common">White-rot fungus</name>
    <name type="synonym">Gelatoporia subvermispora</name>
    <dbReference type="NCBI Taxonomy" id="914234"/>
    <lineage>
        <taxon>Eukaryota</taxon>
        <taxon>Fungi</taxon>
        <taxon>Dikarya</taxon>
        <taxon>Basidiomycota</taxon>
        <taxon>Agaricomycotina</taxon>
        <taxon>Agaricomycetes</taxon>
        <taxon>Polyporales</taxon>
        <taxon>Gelatoporiaceae</taxon>
        <taxon>Gelatoporia</taxon>
    </lineage>
</organism>
<dbReference type="InterPro" id="IPR011583">
    <property type="entry name" value="Chitinase_II/V-like_cat"/>
</dbReference>
<dbReference type="PANTHER" id="PTHR11177:SF317">
    <property type="entry name" value="CHITINASE 12-RELATED"/>
    <property type="match status" value="1"/>
</dbReference>
<comment type="catalytic activity">
    <reaction evidence="1">
        <text>Random endo-hydrolysis of N-acetyl-beta-D-glucosaminide (1-&gt;4)-beta-linkages in chitin and chitodextrins.</text>
        <dbReference type="EC" id="3.2.1.14"/>
    </reaction>
</comment>
<accession>M2QS27</accession>
<evidence type="ECO:0000313" key="10">
    <source>
        <dbReference type="EMBL" id="EMD39898.1"/>
    </source>
</evidence>
<evidence type="ECO:0000259" key="9">
    <source>
        <dbReference type="PROSITE" id="PS51910"/>
    </source>
</evidence>
<keyword evidence="6" id="KW-0624">Polysaccharide degradation</keyword>
<keyword evidence="3" id="KW-0146">Chitin degradation</keyword>
<dbReference type="GO" id="GO:0006032">
    <property type="term" value="P:chitin catabolic process"/>
    <property type="evidence" value="ECO:0007669"/>
    <property type="project" value="UniProtKB-KW"/>
</dbReference>
<dbReference type="Proteomes" id="UP000016930">
    <property type="component" value="Unassembled WGS sequence"/>
</dbReference>
<dbReference type="InterPro" id="IPR001223">
    <property type="entry name" value="Glyco_hydro18_cat"/>
</dbReference>
<proteinExistence type="inferred from homology"/>
<dbReference type="HOGENOM" id="CLU_002833_6_2_1"/>
<evidence type="ECO:0000256" key="1">
    <source>
        <dbReference type="ARBA" id="ARBA00000822"/>
    </source>
</evidence>
<gene>
    <name evidence="10" type="ORF">CERSUDRAFT_71744</name>
</gene>
<keyword evidence="4" id="KW-0119">Carbohydrate metabolism</keyword>
<keyword evidence="5 7" id="KW-0326">Glycosidase</keyword>
<protein>
    <submittedName>
        <fullName evidence="10">Glycoside hydrolase family 18 protein</fullName>
    </submittedName>
</protein>
<evidence type="ECO:0000313" key="11">
    <source>
        <dbReference type="Proteomes" id="UP000016930"/>
    </source>
</evidence>
<dbReference type="PROSITE" id="PS01095">
    <property type="entry name" value="GH18_1"/>
    <property type="match status" value="1"/>
</dbReference>
<evidence type="ECO:0000256" key="3">
    <source>
        <dbReference type="ARBA" id="ARBA00023024"/>
    </source>
</evidence>
<dbReference type="SMART" id="SM00636">
    <property type="entry name" value="Glyco_18"/>
    <property type="match status" value="1"/>
</dbReference>
<dbReference type="InterPro" id="IPR050314">
    <property type="entry name" value="Glycosyl_Hydrlase_18"/>
</dbReference>
<name>M2QS27_CERS8</name>
<dbReference type="STRING" id="914234.M2QS27"/>
<dbReference type="InterPro" id="IPR001579">
    <property type="entry name" value="Glyco_hydro_18_chit_AS"/>
</dbReference>
<dbReference type="OrthoDB" id="73875at2759"/>
<dbReference type="GO" id="GO:0008843">
    <property type="term" value="F:endochitinase activity"/>
    <property type="evidence" value="ECO:0007669"/>
    <property type="project" value="UniProtKB-EC"/>
</dbReference>
<dbReference type="Gene3D" id="3.20.20.80">
    <property type="entry name" value="Glycosidases"/>
    <property type="match status" value="1"/>
</dbReference>
<keyword evidence="11" id="KW-1185">Reference proteome</keyword>
<evidence type="ECO:0000256" key="4">
    <source>
        <dbReference type="ARBA" id="ARBA00023277"/>
    </source>
</evidence>
<evidence type="ECO:0000256" key="7">
    <source>
        <dbReference type="RuleBase" id="RU000489"/>
    </source>
</evidence>
<dbReference type="SUPFAM" id="SSF51445">
    <property type="entry name" value="(Trans)glycosidases"/>
    <property type="match status" value="1"/>
</dbReference>
<evidence type="ECO:0000256" key="6">
    <source>
        <dbReference type="ARBA" id="ARBA00023326"/>
    </source>
</evidence>
<dbReference type="PANTHER" id="PTHR11177">
    <property type="entry name" value="CHITINASE"/>
    <property type="match status" value="1"/>
</dbReference>